<feature type="transmembrane region" description="Helical" evidence="1">
    <location>
        <begin position="110"/>
        <end position="136"/>
    </location>
</feature>
<dbReference type="EMBL" id="JABCRE010000002">
    <property type="protein sequence ID" value="NMW31131.1"/>
    <property type="molecule type" value="Genomic_DNA"/>
</dbReference>
<organism evidence="2 3">
    <name type="scientific">Pontixanthobacter rizhaonensis</name>
    <dbReference type="NCBI Taxonomy" id="2730337"/>
    <lineage>
        <taxon>Bacteria</taxon>
        <taxon>Pseudomonadati</taxon>
        <taxon>Pseudomonadota</taxon>
        <taxon>Alphaproteobacteria</taxon>
        <taxon>Sphingomonadales</taxon>
        <taxon>Erythrobacteraceae</taxon>
        <taxon>Pontixanthobacter</taxon>
    </lineage>
</organism>
<sequence length="239" mass="25021">MKRDADFAGFMGETVALVSDNLRFVAIYVLLVGGLNAAGLFLGLTAPASTGSGFQTSLGAMASFDAGLAGGLFSLGVGIVSIVAAYFLLSKLLESRGRLIDTDTRIWAYVGMMILSILGMMIGFLLLVIPGLILLVRWSASSGFLIGGKRGVIESLGDSWDATRGKSWPIFFVGLVLFIGFSVISGTMLGVIGATGLNQGVMATSALINAFSSAVFYALGVAVYYLVQNDEREIGAVFE</sequence>
<comment type="caution">
    <text evidence="2">The sequence shown here is derived from an EMBL/GenBank/DDBJ whole genome shotgun (WGS) entry which is preliminary data.</text>
</comment>
<evidence type="ECO:0008006" key="4">
    <source>
        <dbReference type="Google" id="ProtNLM"/>
    </source>
</evidence>
<evidence type="ECO:0000313" key="2">
    <source>
        <dbReference type="EMBL" id="NMW31131.1"/>
    </source>
</evidence>
<feature type="transmembrane region" description="Helical" evidence="1">
    <location>
        <begin position="206"/>
        <end position="227"/>
    </location>
</feature>
<evidence type="ECO:0000313" key="3">
    <source>
        <dbReference type="Proteomes" id="UP000561181"/>
    </source>
</evidence>
<gene>
    <name evidence="2" type="ORF">HKD42_03555</name>
</gene>
<accession>A0A848QC45</accession>
<keyword evidence="1" id="KW-0812">Transmembrane</keyword>
<dbReference type="AlphaFoldDB" id="A0A848QC45"/>
<proteinExistence type="predicted"/>
<keyword evidence="1" id="KW-0472">Membrane</keyword>
<keyword evidence="3" id="KW-1185">Reference proteome</keyword>
<dbReference type="Proteomes" id="UP000561181">
    <property type="component" value="Unassembled WGS sequence"/>
</dbReference>
<keyword evidence="1" id="KW-1133">Transmembrane helix</keyword>
<dbReference type="RefSeq" id="WP_170010356.1">
    <property type="nucleotide sequence ID" value="NZ_JABCRE010000002.1"/>
</dbReference>
<protein>
    <recommendedName>
        <fullName evidence="4">Glycerophosphoryl diester phosphodiesterase membrane domain-containing protein</fullName>
    </recommendedName>
</protein>
<feature type="transmembrane region" description="Helical" evidence="1">
    <location>
        <begin position="66"/>
        <end position="89"/>
    </location>
</feature>
<feature type="transmembrane region" description="Helical" evidence="1">
    <location>
        <begin position="21"/>
        <end position="46"/>
    </location>
</feature>
<feature type="transmembrane region" description="Helical" evidence="1">
    <location>
        <begin position="170"/>
        <end position="194"/>
    </location>
</feature>
<evidence type="ECO:0000256" key="1">
    <source>
        <dbReference type="SAM" id="Phobius"/>
    </source>
</evidence>
<name>A0A848QC45_9SPHN</name>
<reference evidence="2 3" key="1">
    <citation type="submission" date="2020-04" db="EMBL/GenBank/DDBJ databases">
        <authorList>
            <person name="Liu A."/>
        </authorList>
    </citation>
    <scope>NUCLEOTIDE SEQUENCE [LARGE SCALE GENOMIC DNA]</scope>
    <source>
        <strain evidence="2 3">RZ02</strain>
    </source>
</reference>